<evidence type="ECO:0000313" key="2">
    <source>
        <dbReference type="Proteomes" id="UP000326837"/>
    </source>
</evidence>
<dbReference type="Proteomes" id="UP000326837">
    <property type="component" value="Chromosome"/>
</dbReference>
<reference evidence="2" key="1">
    <citation type="submission" date="2019-10" db="EMBL/GenBank/DDBJ databases">
        <title>Lacipirellula parvula gen. nov., sp. nov., representing a lineage of planctomycetes widespread in freshwater anoxic habitats, and description of the family Lacipirellulaceae.</title>
        <authorList>
            <person name="Dedysh S.N."/>
            <person name="Kulichevskaya I.S."/>
            <person name="Beletsky A.V."/>
            <person name="Rakitin A.L."/>
            <person name="Mardanov A.V."/>
            <person name="Ivanova A.A."/>
            <person name="Saltykova V.X."/>
            <person name="Rijpstra W.I.C."/>
            <person name="Sinninghe Damste J.S."/>
            <person name="Ravin N.V."/>
        </authorList>
    </citation>
    <scope>NUCLEOTIDE SEQUENCE [LARGE SCALE GENOMIC DNA]</scope>
    <source>
        <strain evidence="2">PX69</strain>
    </source>
</reference>
<protein>
    <submittedName>
        <fullName evidence="1">Uncharacterized protein</fullName>
    </submittedName>
</protein>
<keyword evidence="2" id="KW-1185">Reference proteome</keyword>
<dbReference type="EMBL" id="AP021861">
    <property type="protein sequence ID" value="BBO33725.1"/>
    <property type="molecule type" value="Genomic_DNA"/>
</dbReference>
<name>A0A5K7XBI4_9BACT</name>
<sequence length="46" mass="5141">MPNVFLARLERAIQSIDQQAKRREGFGARVRLSLASTAILPTNESQ</sequence>
<evidence type="ECO:0000313" key="1">
    <source>
        <dbReference type="EMBL" id="BBO33725.1"/>
    </source>
</evidence>
<proteinExistence type="predicted"/>
<organism evidence="1 2">
    <name type="scientific">Lacipirellula parvula</name>
    <dbReference type="NCBI Taxonomy" id="2650471"/>
    <lineage>
        <taxon>Bacteria</taxon>
        <taxon>Pseudomonadati</taxon>
        <taxon>Planctomycetota</taxon>
        <taxon>Planctomycetia</taxon>
        <taxon>Pirellulales</taxon>
        <taxon>Lacipirellulaceae</taxon>
        <taxon>Lacipirellula</taxon>
    </lineage>
</organism>
<accession>A0A5K7XBI4</accession>
<gene>
    <name evidence="1" type="ORF">PLANPX_3337</name>
</gene>
<dbReference type="AlphaFoldDB" id="A0A5K7XBI4"/>
<dbReference type="KEGG" id="lpav:PLANPX_3337"/>